<name>A0A9N9LHH9_9HELO</name>
<gene>
    <name evidence="1" type="ORF">HYALB_00005593</name>
</gene>
<proteinExistence type="predicted"/>
<organism evidence="1 2">
    <name type="scientific">Hymenoscyphus albidus</name>
    <dbReference type="NCBI Taxonomy" id="595503"/>
    <lineage>
        <taxon>Eukaryota</taxon>
        <taxon>Fungi</taxon>
        <taxon>Dikarya</taxon>
        <taxon>Ascomycota</taxon>
        <taxon>Pezizomycotina</taxon>
        <taxon>Leotiomycetes</taxon>
        <taxon>Helotiales</taxon>
        <taxon>Helotiaceae</taxon>
        <taxon>Hymenoscyphus</taxon>
    </lineage>
</organism>
<comment type="caution">
    <text evidence="1">The sequence shown here is derived from an EMBL/GenBank/DDBJ whole genome shotgun (WGS) entry which is preliminary data.</text>
</comment>
<dbReference type="AlphaFoldDB" id="A0A9N9LHH9"/>
<accession>A0A9N9LHH9</accession>
<dbReference type="Proteomes" id="UP000701801">
    <property type="component" value="Unassembled WGS sequence"/>
</dbReference>
<reference evidence="1" key="1">
    <citation type="submission" date="2021-07" db="EMBL/GenBank/DDBJ databases">
        <authorList>
            <person name="Durling M."/>
        </authorList>
    </citation>
    <scope>NUCLEOTIDE SEQUENCE</scope>
</reference>
<evidence type="ECO:0000313" key="1">
    <source>
        <dbReference type="EMBL" id="CAG8973848.1"/>
    </source>
</evidence>
<keyword evidence="2" id="KW-1185">Reference proteome</keyword>
<sequence>MKCSTSSKIGNIDHIYAEKIWKTVRFIGNGIEVAVQLGSTLETEVGNANGDDSVFMNVEFLSMAKDKPNDIVHYCG</sequence>
<protein>
    <submittedName>
        <fullName evidence="1">Uncharacterized protein</fullName>
    </submittedName>
</protein>
<dbReference type="EMBL" id="CAJVRM010000081">
    <property type="protein sequence ID" value="CAG8973848.1"/>
    <property type="molecule type" value="Genomic_DNA"/>
</dbReference>
<evidence type="ECO:0000313" key="2">
    <source>
        <dbReference type="Proteomes" id="UP000701801"/>
    </source>
</evidence>